<comment type="caution">
    <text evidence="2">The sequence shown here is derived from an EMBL/GenBank/DDBJ whole genome shotgun (WGS) entry which is preliminary data.</text>
</comment>
<gene>
    <name evidence="2" type="ORF">C1SCF055_LOCUS20049</name>
</gene>
<feature type="compositionally biased region" description="Acidic residues" evidence="1">
    <location>
        <begin position="186"/>
        <end position="197"/>
    </location>
</feature>
<accession>A0A9P1CLV6</accession>
<protein>
    <submittedName>
        <fullName evidence="2">Uncharacterized protein</fullName>
    </submittedName>
</protein>
<feature type="compositionally biased region" description="Basic residues" evidence="1">
    <location>
        <begin position="1142"/>
        <end position="1157"/>
    </location>
</feature>
<feature type="region of interest" description="Disordered" evidence="1">
    <location>
        <begin position="1298"/>
        <end position="1335"/>
    </location>
</feature>
<name>A0A9P1CLV6_9DINO</name>
<dbReference type="EMBL" id="CAMXCT020001813">
    <property type="protein sequence ID" value="CAL1146658.1"/>
    <property type="molecule type" value="Genomic_DNA"/>
</dbReference>
<organism evidence="2">
    <name type="scientific">Cladocopium goreaui</name>
    <dbReference type="NCBI Taxonomy" id="2562237"/>
    <lineage>
        <taxon>Eukaryota</taxon>
        <taxon>Sar</taxon>
        <taxon>Alveolata</taxon>
        <taxon>Dinophyceae</taxon>
        <taxon>Suessiales</taxon>
        <taxon>Symbiodiniaceae</taxon>
        <taxon>Cladocopium</taxon>
    </lineage>
</organism>
<feature type="region of interest" description="Disordered" evidence="1">
    <location>
        <begin position="1125"/>
        <end position="1248"/>
    </location>
</feature>
<evidence type="ECO:0000256" key="1">
    <source>
        <dbReference type="SAM" id="MobiDB-lite"/>
    </source>
</evidence>
<dbReference type="EMBL" id="CAMXCT030001813">
    <property type="protein sequence ID" value="CAL4780595.1"/>
    <property type="molecule type" value="Genomic_DNA"/>
</dbReference>
<sequence length="1447" mass="162283">MADEDAGIRLPATAPAYYFSELAEMLPTAVAYAHDGEFYWSLGHLHDNLCGLLPDELQLEPFPKFCQIIGKKLNDSEVVRHLGVSMYMKPGIDRIDDRSAIAVTFLKKIALNSLPVLHQGGGHCYMEDGSRLTFDASGVCNVYECLQCHKSMKDAMDLAWGDMKVWSQALWAVIKFLADQQQDADPIMDQEGGDENEQGPKPRKGRTQIDLNFIWKLYNDSVEINGLSLSMLVRSRQNDAEGGACQNTSSHWLKKIMRMYSRRATLGFKDVRHLNMVCDASRHGVYECLVSVAYSRHNDIGCYPPTQSLRSSKFVSPGEIECDSTVERLLAEGSRLRMAAYRMFQALSHQIQLLTDHTLTLTSFLAPEEMKAALEPVPLDATRVVTGHFVRNVKKNGEEESAVSLLSLAKLPMLVIGMDQGTVGMACAAFLMETGAAMTHFYWDPYHRLVRDLKLATTNCPPDVKLQLQQGQLCGSYMFSINYKPFKTAGFHDEKKRIRLVPAVLIAMDFDFTFRTNDDMEVLFSSLATQLDSYRIKKGVVKTGRWFSWHNGCESQYHEFWSTRMVLEFGFPNETDPDQNQKSFKEMRSGGDSVGGLRLVLQCCSWKTWYGITAIKLADQPLWTFYTESVKTVKDASQGFQRNLLWSGNGWMQAEQFSQLVRVLVQEAEFEKVRAYAALSVRFLGEEAADQHLAGFVSCLWAYIMQILNFRGRTMSKHASGPEAYAPAIGDDPECAQESMDFMIADWRALRLLEASPGQAPQELAADMRDSISKPLRLAFQLMECGRKEESLSVLKSLLYRLPDTKVVEDVHQRLRTEAMANPNNRLLPRELQGLVQTSGQLEARQMPHPARLDKESFLERWKVTPNNFNFKVSLDSGVVKLPKYFSRMLGKKSWRTISEEALSLSSSAWAWMREYISKDFKSKGIKLRDARMCITLQPGMAFKAADEPDVVFACVSNLRWAILAWPLQPVQDDGYYILDPAGRLYWKFVTNVENLEAGILEPSFLPGVGVGILISEWGSALKVLLKQSSEALLFRDLEFLAKNAFGMSRTRSMTRHDLLKALATEVGGREFAEEVLESVCCRKKRKLDQTDFDDLAGIVLEAMDKDEAAEWDDVRVSMKKKEKDAVASKWQQWRKEANERKKAKGKGKGRGGRGKGRLPLGRGKGKGKGCRKGRGKGRAAQSENSALRRRLSFNGVDSDQASPMGSQQVHQGDSAAPATPKIDNDDDANMEIDPPNVDPVPSPADVEMPMQFSDAAAAASDDVSVVCCSQLGSLDLFTAESEPAAVVPAVASENADAMSQSAVAPEPGPDAPSETPAADAASSARGPNVHRTPDELHLITPPSCSIHLNCNDHRWTEKWPKAFGLSSWSKSFDYKNEADWKLKLELVHEHAWRTWKKIKDHDSMRPFRDQLKLCEGQVEQQGGVLVPQLIENLRPQFERMPPKKRY</sequence>
<evidence type="ECO:0000313" key="3">
    <source>
        <dbReference type="EMBL" id="CAL1146658.1"/>
    </source>
</evidence>
<evidence type="ECO:0000313" key="4">
    <source>
        <dbReference type="Proteomes" id="UP001152797"/>
    </source>
</evidence>
<reference evidence="2" key="1">
    <citation type="submission" date="2022-10" db="EMBL/GenBank/DDBJ databases">
        <authorList>
            <person name="Chen Y."/>
            <person name="Dougan E. K."/>
            <person name="Chan C."/>
            <person name="Rhodes N."/>
            <person name="Thang M."/>
        </authorList>
    </citation>
    <scope>NUCLEOTIDE SEQUENCE</scope>
</reference>
<dbReference type="Proteomes" id="UP001152797">
    <property type="component" value="Unassembled WGS sequence"/>
</dbReference>
<feature type="compositionally biased region" description="Polar residues" evidence="1">
    <location>
        <begin position="1196"/>
        <end position="1212"/>
    </location>
</feature>
<evidence type="ECO:0000313" key="2">
    <source>
        <dbReference type="EMBL" id="CAI3993283.1"/>
    </source>
</evidence>
<proteinExistence type="predicted"/>
<feature type="compositionally biased region" description="Basic residues" evidence="1">
    <location>
        <begin position="1164"/>
        <end position="1178"/>
    </location>
</feature>
<keyword evidence="4" id="KW-1185">Reference proteome</keyword>
<dbReference type="EMBL" id="CAMXCT010001813">
    <property type="protein sequence ID" value="CAI3993283.1"/>
    <property type="molecule type" value="Genomic_DNA"/>
</dbReference>
<reference evidence="3" key="2">
    <citation type="submission" date="2024-04" db="EMBL/GenBank/DDBJ databases">
        <authorList>
            <person name="Chen Y."/>
            <person name="Shah S."/>
            <person name="Dougan E. K."/>
            <person name="Thang M."/>
            <person name="Chan C."/>
        </authorList>
    </citation>
    <scope>NUCLEOTIDE SEQUENCE [LARGE SCALE GENOMIC DNA]</scope>
</reference>
<feature type="region of interest" description="Disordered" evidence="1">
    <location>
        <begin position="186"/>
        <end position="205"/>
    </location>
</feature>